<comment type="similarity">
    <text evidence="2">Belongs to the MIF family.</text>
</comment>
<reference evidence="13 14" key="1">
    <citation type="submission" date="2019-01" db="EMBL/GenBank/DDBJ databases">
        <title>A draft genome assembly of the solar-powered sea slug Elysia chlorotica.</title>
        <authorList>
            <person name="Cai H."/>
            <person name="Li Q."/>
            <person name="Fang X."/>
            <person name="Li J."/>
            <person name="Curtis N.E."/>
            <person name="Altenburger A."/>
            <person name="Shibata T."/>
            <person name="Feng M."/>
            <person name="Maeda T."/>
            <person name="Schwartz J.A."/>
            <person name="Shigenobu S."/>
            <person name="Lundholm N."/>
            <person name="Nishiyama T."/>
            <person name="Yang H."/>
            <person name="Hasebe M."/>
            <person name="Li S."/>
            <person name="Pierce S.K."/>
            <person name="Wang J."/>
        </authorList>
    </citation>
    <scope>NUCLEOTIDE SEQUENCE [LARGE SCALE GENOMIC DNA]</scope>
    <source>
        <strain evidence="13">EC2010</strain>
        <tissue evidence="13">Whole organism of an adult</tissue>
    </source>
</reference>
<dbReference type="GO" id="GO:0005615">
    <property type="term" value="C:extracellular space"/>
    <property type="evidence" value="ECO:0007669"/>
    <property type="project" value="UniProtKB-KW"/>
</dbReference>
<comment type="catalytic activity">
    <reaction evidence="7">
        <text>L-dopachrome = 5,6-dihydroxyindole-2-carboxylate</text>
        <dbReference type="Rhea" id="RHEA:13041"/>
        <dbReference type="ChEBI" id="CHEBI:16875"/>
        <dbReference type="ChEBI" id="CHEBI:57509"/>
        <dbReference type="EC" id="5.3.3.12"/>
    </reaction>
</comment>
<evidence type="ECO:0000256" key="11">
    <source>
        <dbReference type="ARBA" id="ARBA00041912"/>
    </source>
</evidence>
<evidence type="ECO:0000256" key="10">
    <source>
        <dbReference type="ARBA" id="ARBA00041631"/>
    </source>
</evidence>
<gene>
    <name evidence="13" type="ORF">EGW08_009328</name>
</gene>
<dbReference type="GO" id="GO:0005125">
    <property type="term" value="F:cytokine activity"/>
    <property type="evidence" value="ECO:0007669"/>
    <property type="project" value="UniProtKB-KW"/>
</dbReference>
<dbReference type="EC" id="5.3.3.12" evidence="8"/>
<dbReference type="InterPro" id="IPR014347">
    <property type="entry name" value="Tautomerase/MIF_sf"/>
</dbReference>
<evidence type="ECO:0000256" key="2">
    <source>
        <dbReference type="ARBA" id="ARBA00005851"/>
    </source>
</evidence>
<dbReference type="InterPro" id="IPR001398">
    <property type="entry name" value="Macrophage_inhib_fac"/>
</dbReference>
<organism evidence="13 14">
    <name type="scientific">Elysia chlorotica</name>
    <name type="common">Eastern emerald elysia</name>
    <name type="synonym">Sea slug</name>
    <dbReference type="NCBI Taxonomy" id="188477"/>
    <lineage>
        <taxon>Eukaryota</taxon>
        <taxon>Metazoa</taxon>
        <taxon>Spiralia</taxon>
        <taxon>Lophotrochozoa</taxon>
        <taxon>Mollusca</taxon>
        <taxon>Gastropoda</taxon>
        <taxon>Heterobranchia</taxon>
        <taxon>Euthyneura</taxon>
        <taxon>Panpulmonata</taxon>
        <taxon>Sacoglossa</taxon>
        <taxon>Placobranchoidea</taxon>
        <taxon>Plakobranchidae</taxon>
        <taxon>Elysia</taxon>
    </lineage>
</organism>
<evidence type="ECO:0000256" key="4">
    <source>
        <dbReference type="ARBA" id="ARBA00022525"/>
    </source>
</evidence>
<dbReference type="GO" id="GO:0050178">
    <property type="term" value="F:phenylpyruvate tautomerase activity"/>
    <property type="evidence" value="ECO:0007669"/>
    <property type="project" value="UniProtKB-EC"/>
</dbReference>
<evidence type="ECO:0000256" key="6">
    <source>
        <dbReference type="ARBA" id="ARBA00036735"/>
    </source>
</evidence>
<name>A0A3S1C4Q2_ELYCH</name>
<evidence type="ECO:0000256" key="5">
    <source>
        <dbReference type="ARBA" id="ARBA00023235"/>
    </source>
</evidence>
<evidence type="ECO:0000256" key="8">
    <source>
        <dbReference type="ARBA" id="ARBA00038932"/>
    </source>
</evidence>
<dbReference type="AlphaFoldDB" id="A0A3S1C4Q2"/>
<evidence type="ECO:0000313" key="13">
    <source>
        <dbReference type="EMBL" id="RUS82905.1"/>
    </source>
</evidence>
<comment type="catalytic activity">
    <reaction evidence="6">
        <text>3-phenylpyruvate = enol-phenylpyruvate</text>
        <dbReference type="Rhea" id="RHEA:17097"/>
        <dbReference type="ChEBI" id="CHEBI:16815"/>
        <dbReference type="ChEBI" id="CHEBI:18005"/>
        <dbReference type="EC" id="5.3.2.1"/>
    </reaction>
</comment>
<evidence type="ECO:0000256" key="12">
    <source>
        <dbReference type="ARBA" id="ARBA00042730"/>
    </source>
</evidence>
<keyword evidence="5" id="KW-0413">Isomerase</keyword>
<accession>A0A3S1C4Q2</accession>
<dbReference type="Gene3D" id="3.30.429.10">
    <property type="entry name" value="Macrophage Migration Inhibitory Factor"/>
    <property type="match status" value="1"/>
</dbReference>
<evidence type="ECO:0000256" key="7">
    <source>
        <dbReference type="ARBA" id="ARBA00036823"/>
    </source>
</evidence>
<dbReference type="PANTHER" id="PTHR11954:SF6">
    <property type="entry name" value="MACROPHAGE MIGRATION INHIBITORY FACTOR"/>
    <property type="match status" value="1"/>
</dbReference>
<keyword evidence="3" id="KW-0202">Cytokine</keyword>
<dbReference type="OrthoDB" id="255819at2759"/>
<proteinExistence type="inferred from homology"/>
<dbReference type="EMBL" id="RQTK01000266">
    <property type="protein sequence ID" value="RUS82905.1"/>
    <property type="molecule type" value="Genomic_DNA"/>
</dbReference>
<dbReference type="PANTHER" id="PTHR11954">
    <property type="entry name" value="D-DOPACHROME DECARBOXYLASE"/>
    <property type="match status" value="1"/>
</dbReference>
<evidence type="ECO:0000256" key="9">
    <source>
        <dbReference type="ARBA" id="ARBA00039086"/>
    </source>
</evidence>
<keyword evidence="4" id="KW-0964">Secreted</keyword>
<dbReference type="STRING" id="188477.A0A3S1C4Q2"/>
<sequence length="141" mass="15486">MGSHAPAVWAARHRGQSSPSKTEAVTMCSLVISTNLRKDTIPDNFCTEATKLLADVLDIAPKYILVQVCPDQMMTVAGSDGHCANLNLSGVGSVGPEKNRKLAPKLSEFIHKQLHIPKDRFHVNIFDIPKSFCVWNGQIFD</sequence>
<evidence type="ECO:0000313" key="14">
    <source>
        <dbReference type="Proteomes" id="UP000271974"/>
    </source>
</evidence>
<comment type="subcellular location">
    <subcellularLocation>
        <location evidence="1">Secreted</location>
    </subcellularLocation>
</comment>
<dbReference type="GO" id="GO:0004167">
    <property type="term" value="F:dopachrome isomerase activity"/>
    <property type="evidence" value="ECO:0007669"/>
    <property type="project" value="UniProtKB-EC"/>
</dbReference>
<evidence type="ECO:0000256" key="3">
    <source>
        <dbReference type="ARBA" id="ARBA00022514"/>
    </source>
</evidence>
<dbReference type="EC" id="5.3.2.1" evidence="9"/>
<comment type="caution">
    <text evidence="13">The sequence shown here is derived from an EMBL/GenBank/DDBJ whole genome shotgun (WGS) entry which is preliminary data.</text>
</comment>
<evidence type="ECO:0000256" key="1">
    <source>
        <dbReference type="ARBA" id="ARBA00004613"/>
    </source>
</evidence>
<dbReference type="Pfam" id="PF01187">
    <property type="entry name" value="MIF"/>
    <property type="match status" value="1"/>
</dbReference>
<protein>
    <recommendedName>
        <fullName evidence="12">L-dopachrome isomerase</fullName>
        <ecNumber evidence="9">5.3.2.1</ecNumber>
        <ecNumber evidence="8">5.3.3.12</ecNumber>
    </recommendedName>
    <alternativeName>
        <fullName evidence="10">L-dopachrome tautomerase</fullName>
    </alternativeName>
    <alternativeName>
        <fullName evidence="11">Phenylpyruvate tautomerase</fullName>
    </alternativeName>
</protein>
<dbReference type="SUPFAM" id="SSF55331">
    <property type="entry name" value="Tautomerase/MIF"/>
    <property type="match status" value="1"/>
</dbReference>
<dbReference type="Proteomes" id="UP000271974">
    <property type="component" value="Unassembled WGS sequence"/>
</dbReference>
<keyword evidence="14" id="KW-1185">Reference proteome</keyword>